<name>A0A1A8VMN7_PLAOA</name>
<evidence type="ECO:0000313" key="3">
    <source>
        <dbReference type="EMBL" id="SBS80563.1"/>
    </source>
</evidence>
<gene>
    <name evidence="3" type="ORF">POVCU2_0005990</name>
</gene>
<feature type="transmembrane region" description="Helical" evidence="2">
    <location>
        <begin position="1153"/>
        <end position="1171"/>
    </location>
</feature>
<keyword evidence="2" id="KW-0472">Membrane</keyword>
<evidence type="ECO:0000313" key="4">
    <source>
        <dbReference type="Proteomes" id="UP000078560"/>
    </source>
</evidence>
<dbReference type="Proteomes" id="UP000078560">
    <property type="component" value="Unassembled WGS sequence"/>
</dbReference>
<proteinExistence type="predicted"/>
<organism evidence="3 4">
    <name type="scientific">Plasmodium ovale curtisi</name>
    <dbReference type="NCBI Taxonomy" id="864141"/>
    <lineage>
        <taxon>Eukaryota</taxon>
        <taxon>Sar</taxon>
        <taxon>Alveolata</taxon>
        <taxon>Apicomplexa</taxon>
        <taxon>Aconoidasida</taxon>
        <taxon>Haemosporida</taxon>
        <taxon>Plasmodiidae</taxon>
        <taxon>Plasmodium</taxon>
        <taxon>Plasmodium (Plasmodium)</taxon>
    </lineage>
</organism>
<accession>A0A1A8VMN7</accession>
<dbReference type="AlphaFoldDB" id="A0A1A8VMN7"/>
<feature type="transmembrane region" description="Helical" evidence="2">
    <location>
        <begin position="1125"/>
        <end position="1141"/>
    </location>
</feature>
<keyword evidence="2" id="KW-1133">Transmembrane helix</keyword>
<feature type="region of interest" description="Disordered" evidence="1">
    <location>
        <begin position="780"/>
        <end position="849"/>
    </location>
</feature>
<reference evidence="4" key="1">
    <citation type="submission" date="2016-05" db="EMBL/GenBank/DDBJ databases">
        <authorList>
            <person name="Naeem Raeece"/>
        </authorList>
    </citation>
    <scope>NUCLEOTIDE SEQUENCE [LARGE SCALE GENOMIC DNA]</scope>
</reference>
<keyword evidence="2" id="KW-0812">Transmembrane</keyword>
<protein>
    <submittedName>
        <fullName evidence="3">Uncharacterized protein</fullName>
    </submittedName>
</protein>
<evidence type="ECO:0000256" key="2">
    <source>
        <dbReference type="SAM" id="Phobius"/>
    </source>
</evidence>
<evidence type="ECO:0000256" key="1">
    <source>
        <dbReference type="SAM" id="MobiDB-lite"/>
    </source>
</evidence>
<sequence length="1260" mass="144840">MSKPMCHKQQRGIRKKSKIRNITECVHKSDFKCRFKWVHKKTLINVQINLCQNARTYGSLQGGINRLCVQRLKEGHLHREISSECEKKCVRDLLRLRRELFNLLNGDNPTTGSSPPQSENISMRKFPRGNKFLTLEKSDPLFLNIKKGENIPTGELRNLWDDCTRDDVDNSGIGSIGGIGGVSCVDGGCEDRVRAEIVKRRIQEKGKIVAQIINRMSVGQMVNLCEKVKNKDILKTLLIGCVNYREMVAKRKNSKITINEFASLFCVCSTYYIENERKLFDYNKIDFFKETPTLCKNLLKDVLELLHRNGSCLSEKELTDVVIACLKLLRMNPLLFPHSTVNDFVKRLSFRLYQFNRGATGARAVSWSDDIGNSTRDICSGSSWNNGLEERQTFLLGDLTRVLYEVVSFGRAVSTMRYECGGVTQELTLAKEHEQLVSNVITFAKKELRSSIRLKEKFFFKSCVSLLFSLTMVYKKIDHINYVNILKYALNHFYYSLGNHNHKIMIMNFHELGNFLTKHNLSGIEKENPFVEVTDVRNCLLQSLNSFINFSRSLGINFSFVFTLSNDFMDDNMLCLEEFIKLFHSLNFFQKRIYFTSEQRKENNNVRKIVLSLLPRVDNIIERQVLKFLNGGNVFQGKNSHENIDKRGKHERVDCEKAHKNSAGGNAQSLLKNLSHLLNILYEYRIVDLKTLYTTTFIIAKCKNVDLVVLSNILNAFSKMNFCYDTYFVSFYFANYVVRVKLSETVMRENFFIRKGEVTSQGGAATAEAAVATAEAAVATETAETATTETATSETATAETATSETATSETATAETATSETATSETAPAETATSETATAETATAETATSETCCDDHLNRACRKRVDSEENIYQSAEEQKGRDILVRENVVNEGSKTIKRRKMLPFYIWRAFLRNMERNVLFDEKKFNSLQPVNITKIVNGLVYYRNVNKKVIEAVMRIVSRGYKYGEDTTTKVEKRNKEKLELNLVCLSSLLNCMSLTEDIQCYDLKVKLVKFIKSSIIKHGDLRDSRLLCGIYISYARMNIYDRVLFYDIYRRLDIEKLNAMNLLSVISYMNKVGLYDGKILRICINHLFKHIRRNTQSQLSILVHFLFVLTSIGQLYMYESLNIVLNHIIYVMYRIYITCRGKSPSQKKTLSYNLYSMLLISLHTLYYFLLKEEIEDLGNILHRMNVKYLHIMSYLLRQTYDDIASTEATKSQIQKNVLSTLRQVVSSHHVHIVYEYCLRHTPYLVDMLLLRGRDNEIG</sequence>
<dbReference type="EMBL" id="FLQU01000084">
    <property type="protein sequence ID" value="SBS80563.1"/>
    <property type="molecule type" value="Genomic_DNA"/>
</dbReference>